<organism evidence="1 2">
    <name type="scientific">Inconstantimicrobium mannanitabidum</name>
    <dbReference type="NCBI Taxonomy" id="1604901"/>
    <lineage>
        <taxon>Bacteria</taxon>
        <taxon>Bacillati</taxon>
        <taxon>Bacillota</taxon>
        <taxon>Clostridia</taxon>
        <taxon>Eubacteriales</taxon>
        <taxon>Clostridiaceae</taxon>
        <taxon>Inconstantimicrobium</taxon>
    </lineage>
</organism>
<dbReference type="Proteomes" id="UP001058074">
    <property type="component" value="Unassembled WGS sequence"/>
</dbReference>
<gene>
    <name evidence="1" type="ORF">rsdtw13_09220</name>
</gene>
<proteinExistence type="predicted"/>
<evidence type="ECO:0000313" key="1">
    <source>
        <dbReference type="EMBL" id="GKX65664.1"/>
    </source>
</evidence>
<comment type="caution">
    <text evidence="1">The sequence shown here is derived from an EMBL/GenBank/DDBJ whole genome shotgun (WGS) entry which is preliminary data.</text>
</comment>
<evidence type="ECO:0000313" key="2">
    <source>
        <dbReference type="Proteomes" id="UP001058074"/>
    </source>
</evidence>
<accession>A0ACB5R9W7</accession>
<keyword evidence="2" id="KW-1185">Reference proteome</keyword>
<sequence>METISILIILCTVIKIIYTWCINKLFASTPAFAEISAEQYIDYVNSKTLRSCDVECAYAQTRNLFNQALKSGELDRGKILAVKLYLEKHVKKYQTQRKFENDAHKIYAMLKAADIKVRDFKVVDSIIFK</sequence>
<name>A0ACB5R9W7_9CLOT</name>
<protein>
    <submittedName>
        <fullName evidence="1">Uncharacterized protein</fullName>
    </submittedName>
</protein>
<dbReference type="EMBL" id="BROD01000001">
    <property type="protein sequence ID" value="GKX65664.1"/>
    <property type="molecule type" value="Genomic_DNA"/>
</dbReference>
<reference evidence="1" key="1">
    <citation type="journal article" date="2025" name="Int. J. Syst. Evol. Microbiol.">
        <title>Inconstantimicrobium mannanitabidum sp. nov., a novel member of the family Clostridiaceae isolated from anoxic soil under the treatment of reductive soil disinfestation.</title>
        <authorList>
            <person name="Ueki A."/>
            <person name="Tonouchi A."/>
            <person name="Honma S."/>
            <person name="Kaku N."/>
            <person name="Ueki K."/>
        </authorList>
    </citation>
    <scope>NUCLEOTIDE SEQUENCE</scope>
    <source>
        <strain evidence="1">TW13</strain>
    </source>
</reference>